<protein>
    <submittedName>
        <fullName evidence="2">Phosphatase</fullName>
    </submittedName>
</protein>
<dbReference type="AlphaFoldDB" id="A0A6N6RKV2"/>
<dbReference type="EMBL" id="WBVO01000007">
    <property type="protein sequence ID" value="KAB2809853.1"/>
    <property type="molecule type" value="Genomic_DNA"/>
</dbReference>
<dbReference type="Gene3D" id="3.30.420.40">
    <property type="match status" value="1"/>
</dbReference>
<reference evidence="2 3" key="1">
    <citation type="submission" date="2019-09" db="EMBL/GenBank/DDBJ databases">
        <title>Genomes of family Cryomorphaceae.</title>
        <authorList>
            <person name="Bowman J.P."/>
        </authorList>
    </citation>
    <scope>NUCLEOTIDE SEQUENCE [LARGE SCALE GENOMIC DNA]</scope>
    <source>
        <strain evidence="2 3">LMG 25704</strain>
    </source>
</reference>
<dbReference type="InterPro" id="IPR050273">
    <property type="entry name" value="GppA/Ppx_hydrolase"/>
</dbReference>
<evidence type="ECO:0000313" key="2">
    <source>
        <dbReference type="EMBL" id="KAB2809853.1"/>
    </source>
</evidence>
<dbReference type="PANTHER" id="PTHR30005">
    <property type="entry name" value="EXOPOLYPHOSPHATASE"/>
    <property type="match status" value="1"/>
</dbReference>
<proteinExistence type="predicted"/>
<dbReference type="GO" id="GO:0016462">
    <property type="term" value="F:pyrophosphatase activity"/>
    <property type="evidence" value="ECO:0007669"/>
    <property type="project" value="TreeGrafter"/>
</dbReference>
<comment type="caution">
    <text evidence="2">The sequence shown here is derived from an EMBL/GenBank/DDBJ whole genome shotgun (WGS) entry which is preliminary data.</text>
</comment>
<feature type="domain" description="Ppx/GppA phosphatase N-terminal" evidence="1">
    <location>
        <begin position="24"/>
        <end position="301"/>
    </location>
</feature>
<dbReference type="InterPro" id="IPR003695">
    <property type="entry name" value="Ppx_GppA_N"/>
</dbReference>
<keyword evidence="3" id="KW-1185">Reference proteome</keyword>
<dbReference type="Pfam" id="PF02541">
    <property type="entry name" value="Ppx-GppA"/>
    <property type="match status" value="1"/>
</dbReference>
<sequence>MKIAIIDLGTNTFNLLIRDTETGQTLYNNKIPVKLGSKGITSGKIADDAFDRGLEAMISHRSTASDHNADVILAFATSAVRSASNGNDFVEAVFEATQIKVEVIGGMREAELIFKGVQQAVEIGDDPVLIMDIGGGSTEFILGNKHEVFWANSYELGVTRLLDMFSPSDPIKPNEAMAVRQHCESVLGDLLEAYTEHPAKMLIGSSGSFDTLYDILALRHHRAPLQAGQISGSFDEGELRILINDLVGMTTEERLQVPGMLEMRAEMIHLAGIQIALVLDLLNTEKIRLSTYALKEGVYAERTKK</sequence>
<dbReference type="OrthoDB" id="9814545at2"/>
<evidence type="ECO:0000313" key="3">
    <source>
        <dbReference type="Proteomes" id="UP000468650"/>
    </source>
</evidence>
<dbReference type="SUPFAM" id="SSF53067">
    <property type="entry name" value="Actin-like ATPase domain"/>
    <property type="match status" value="2"/>
</dbReference>
<dbReference type="Gene3D" id="3.30.420.150">
    <property type="entry name" value="Exopolyphosphatase. Domain 2"/>
    <property type="match status" value="1"/>
</dbReference>
<organism evidence="2 3">
    <name type="scientific">Phaeocystidibacter luteus</name>
    <dbReference type="NCBI Taxonomy" id="911197"/>
    <lineage>
        <taxon>Bacteria</taxon>
        <taxon>Pseudomonadati</taxon>
        <taxon>Bacteroidota</taxon>
        <taxon>Flavobacteriia</taxon>
        <taxon>Flavobacteriales</taxon>
        <taxon>Phaeocystidibacteraceae</taxon>
        <taxon>Phaeocystidibacter</taxon>
    </lineage>
</organism>
<accession>A0A6N6RKV2</accession>
<dbReference type="InterPro" id="IPR043129">
    <property type="entry name" value="ATPase_NBD"/>
</dbReference>
<evidence type="ECO:0000259" key="1">
    <source>
        <dbReference type="Pfam" id="PF02541"/>
    </source>
</evidence>
<name>A0A6N6RKV2_9FLAO</name>
<dbReference type="CDD" id="cd24055">
    <property type="entry name" value="ASKHA_NBD_ChPPX-like"/>
    <property type="match status" value="1"/>
</dbReference>
<dbReference type="PANTHER" id="PTHR30005:SF0">
    <property type="entry name" value="RETROGRADE REGULATION PROTEIN 2"/>
    <property type="match status" value="1"/>
</dbReference>
<dbReference type="RefSeq" id="WP_151667676.1">
    <property type="nucleotide sequence ID" value="NZ_WBVO01000007.1"/>
</dbReference>
<dbReference type="Proteomes" id="UP000468650">
    <property type="component" value="Unassembled WGS sequence"/>
</dbReference>
<gene>
    <name evidence="2" type="ORF">F8C67_09890</name>
</gene>